<evidence type="ECO:0000313" key="2">
    <source>
        <dbReference type="Proteomes" id="UP000217790"/>
    </source>
</evidence>
<gene>
    <name evidence="1" type="ORF">ARMGADRAFT_1036319</name>
</gene>
<name>A0A2H3CVU3_ARMGA</name>
<reference evidence="2" key="1">
    <citation type="journal article" date="2017" name="Nat. Ecol. Evol.">
        <title>Genome expansion and lineage-specific genetic innovations in the forest pathogenic fungi Armillaria.</title>
        <authorList>
            <person name="Sipos G."/>
            <person name="Prasanna A.N."/>
            <person name="Walter M.C."/>
            <person name="O'Connor E."/>
            <person name="Balint B."/>
            <person name="Krizsan K."/>
            <person name="Kiss B."/>
            <person name="Hess J."/>
            <person name="Varga T."/>
            <person name="Slot J."/>
            <person name="Riley R."/>
            <person name="Boka B."/>
            <person name="Rigling D."/>
            <person name="Barry K."/>
            <person name="Lee J."/>
            <person name="Mihaltcheva S."/>
            <person name="LaButti K."/>
            <person name="Lipzen A."/>
            <person name="Waldron R."/>
            <person name="Moloney N.M."/>
            <person name="Sperisen C."/>
            <person name="Kredics L."/>
            <person name="Vagvoelgyi C."/>
            <person name="Patrignani A."/>
            <person name="Fitzpatrick D."/>
            <person name="Nagy I."/>
            <person name="Doyle S."/>
            <person name="Anderson J.B."/>
            <person name="Grigoriev I.V."/>
            <person name="Gueldener U."/>
            <person name="Muensterkoetter M."/>
            <person name="Nagy L.G."/>
        </authorList>
    </citation>
    <scope>NUCLEOTIDE SEQUENCE [LARGE SCALE GENOMIC DNA]</scope>
    <source>
        <strain evidence="2">Ar21-2</strain>
    </source>
</reference>
<dbReference type="InParanoid" id="A0A2H3CVU3"/>
<dbReference type="AlphaFoldDB" id="A0A2H3CVU3"/>
<dbReference type="EMBL" id="KZ293690">
    <property type="protein sequence ID" value="PBK85574.1"/>
    <property type="molecule type" value="Genomic_DNA"/>
</dbReference>
<keyword evidence="2" id="KW-1185">Reference proteome</keyword>
<sequence>MFLDAKHTGNPSRVRELVHLVDRTYSAWSPAWYHAGVKLSLEYQLSFEDGVGGIFERLAAQSWRSQCQQKSGSMGESTNAMGWQSFVDGDDNWVQVDMLRRYSNVARLYSAGPLPDLTSAGNEEI</sequence>
<dbReference type="Proteomes" id="UP000217790">
    <property type="component" value="Unassembled WGS sequence"/>
</dbReference>
<protein>
    <submittedName>
        <fullName evidence="1">Uncharacterized protein</fullName>
    </submittedName>
</protein>
<accession>A0A2H3CVU3</accession>
<organism evidence="1 2">
    <name type="scientific">Armillaria gallica</name>
    <name type="common">Bulbous honey fungus</name>
    <name type="synonym">Armillaria bulbosa</name>
    <dbReference type="NCBI Taxonomy" id="47427"/>
    <lineage>
        <taxon>Eukaryota</taxon>
        <taxon>Fungi</taxon>
        <taxon>Dikarya</taxon>
        <taxon>Basidiomycota</taxon>
        <taxon>Agaricomycotina</taxon>
        <taxon>Agaricomycetes</taxon>
        <taxon>Agaricomycetidae</taxon>
        <taxon>Agaricales</taxon>
        <taxon>Marasmiineae</taxon>
        <taxon>Physalacriaceae</taxon>
        <taxon>Armillaria</taxon>
    </lineage>
</organism>
<evidence type="ECO:0000313" key="1">
    <source>
        <dbReference type="EMBL" id="PBK85574.1"/>
    </source>
</evidence>
<proteinExistence type="predicted"/>